<evidence type="ECO:0000256" key="1">
    <source>
        <dbReference type="SAM" id="MobiDB-lite"/>
    </source>
</evidence>
<evidence type="ECO:0000313" key="2">
    <source>
        <dbReference type="EMBL" id="CAD7236080.1"/>
    </source>
</evidence>
<name>A0A7R8WQ87_9CRUS</name>
<reference evidence="2" key="1">
    <citation type="submission" date="2020-11" db="EMBL/GenBank/DDBJ databases">
        <authorList>
            <person name="Tran Van P."/>
        </authorList>
    </citation>
    <scope>NUCLEOTIDE SEQUENCE</scope>
</reference>
<feature type="non-terminal residue" evidence="2">
    <location>
        <position position="1"/>
    </location>
</feature>
<accession>A0A7R8WQ87</accession>
<gene>
    <name evidence="2" type="ORF">CTOB1V02_LOCUS13895</name>
</gene>
<feature type="non-terminal residue" evidence="2">
    <location>
        <position position="310"/>
    </location>
</feature>
<feature type="region of interest" description="Disordered" evidence="1">
    <location>
        <begin position="229"/>
        <end position="257"/>
    </location>
</feature>
<feature type="compositionally biased region" description="Basic and acidic residues" evidence="1">
    <location>
        <begin position="229"/>
        <end position="238"/>
    </location>
</feature>
<organism evidence="2">
    <name type="scientific">Cyprideis torosa</name>
    <dbReference type="NCBI Taxonomy" id="163714"/>
    <lineage>
        <taxon>Eukaryota</taxon>
        <taxon>Metazoa</taxon>
        <taxon>Ecdysozoa</taxon>
        <taxon>Arthropoda</taxon>
        <taxon>Crustacea</taxon>
        <taxon>Oligostraca</taxon>
        <taxon>Ostracoda</taxon>
        <taxon>Podocopa</taxon>
        <taxon>Podocopida</taxon>
        <taxon>Cytherocopina</taxon>
        <taxon>Cytheroidea</taxon>
        <taxon>Cytherideidae</taxon>
        <taxon>Cyprideis</taxon>
    </lineage>
</organism>
<dbReference type="EMBL" id="OB676430">
    <property type="protein sequence ID" value="CAD7236080.1"/>
    <property type="molecule type" value="Genomic_DNA"/>
</dbReference>
<sequence>RQTVKVSYCTDVVHPRASPRIPLPPIDSRTGKPRLLALPPPPPAPWGTPRRKYPKRILRPTRPRDIRLTGAFRGKRSCPRMLRCRGCSAAVTYFLPLPHCPLPKCPFRHCPLPKCPSLLRRSTAVVRPHAPSPQQATDARKDTIELLVSERNLLTQEKDQLAHQLMAATAESESLRREVSECRERILELSRESTVLEDGRKAAEDEVVRLEREARELRDEVQRTRSSLERVTEEKVEMGSRMQELSEQQAETEKKLKETESQLRIQNLQLSQLQNVGAEVSSFQGEFERVSAEKFELEKTLAQAKERVRT</sequence>
<dbReference type="AlphaFoldDB" id="A0A7R8WQ87"/>
<feature type="region of interest" description="Disordered" evidence="1">
    <location>
        <begin position="20"/>
        <end position="53"/>
    </location>
</feature>
<proteinExistence type="predicted"/>
<protein>
    <submittedName>
        <fullName evidence="2">Uncharacterized protein</fullName>
    </submittedName>
</protein>